<name>M4NDV8_9GAMM</name>
<protein>
    <submittedName>
        <fullName evidence="2">Uncharacterized protein</fullName>
    </submittedName>
</protein>
<proteinExistence type="predicted"/>
<feature type="compositionally biased region" description="Low complexity" evidence="1">
    <location>
        <begin position="110"/>
        <end position="131"/>
    </location>
</feature>
<dbReference type="OrthoDB" id="5953248at2"/>
<evidence type="ECO:0000256" key="1">
    <source>
        <dbReference type="SAM" id="MobiDB-lite"/>
    </source>
</evidence>
<reference evidence="2 3" key="1">
    <citation type="submission" date="2012-04" db="EMBL/GenBank/DDBJ databases">
        <title>Complete genome of Rhodanobacter sp. 2APBS1.</title>
        <authorList>
            <consortium name="US DOE Joint Genome Institute"/>
            <person name="Huntemann M."/>
            <person name="Wei C.-L."/>
            <person name="Han J."/>
            <person name="Detter J.C."/>
            <person name="Han C."/>
            <person name="Tapia R."/>
            <person name="Munk A.C.C."/>
            <person name="Chen A."/>
            <person name="Krypides N."/>
            <person name="Mavromatis K."/>
            <person name="Markowitz V."/>
            <person name="Szeto E."/>
            <person name="Ivanova N."/>
            <person name="Mikhailova N."/>
            <person name="Ovchinnikova G."/>
            <person name="Pagani I."/>
            <person name="Pati A."/>
            <person name="Goodwin L."/>
            <person name="Peters L."/>
            <person name="Pitluck S."/>
            <person name="Woyke T."/>
            <person name="Prakash O."/>
            <person name="Elkins J."/>
            <person name="Brown S."/>
            <person name="Palumbo A."/>
            <person name="Hemme C."/>
            <person name="Zhou J."/>
            <person name="Watson D."/>
            <person name="Jardine P."/>
            <person name="Kostka J."/>
            <person name="Green S."/>
        </authorList>
    </citation>
    <scope>NUCLEOTIDE SEQUENCE [LARGE SCALE GENOMIC DNA]</scope>
    <source>
        <strain evidence="2 3">2APBS1</strain>
    </source>
</reference>
<feature type="region of interest" description="Disordered" evidence="1">
    <location>
        <begin position="107"/>
        <end position="159"/>
    </location>
</feature>
<dbReference type="KEGG" id="rhd:R2APBS1_0488"/>
<dbReference type="STRING" id="666685.R2APBS1_0488"/>
<sequence length="248" mass="25016" precursor="true">MSDFLDRLAARAIGSETSLMPRLPSLFEPLQRAPIMPLADAGEVLPDRREAVPAVHAVPGVAPTSATPASTSARPAAAPVAPIKHVVGAVSASAAVSAAQHVLTPSTVGARASAPAVDRPAAPPVSARPAMPAAPLPVQPRQARVAPDRPETVRTPASNGVLLPAPAPVFAVTLAAPARSGRTVAARAAAARTEGKADAAGEPVVHVSIGRLEVRAAPVAAAPPRRRDGPQPGSLDDYLRQRGGKASP</sequence>
<accession>M4NDV8</accession>
<evidence type="ECO:0000313" key="2">
    <source>
        <dbReference type="EMBL" id="AGG87658.1"/>
    </source>
</evidence>
<feature type="region of interest" description="Disordered" evidence="1">
    <location>
        <begin position="218"/>
        <end position="248"/>
    </location>
</feature>
<organism evidence="2 3">
    <name type="scientific">Rhodanobacter denitrificans</name>
    <dbReference type="NCBI Taxonomy" id="666685"/>
    <lineage>
        <taxon>Bacteria</taxon>
        <taxon>Pseudomonadati</taxon>
        <taxon>Pseudomonadota</taxon>
        <taxon>Gammaproteobacteria</taxon>
        <taxon>Lysobacterales</taxon>
        <taxon>Rhodanobacteraceae</taxon>
        <taxon>Rhodanobacter</taxon>
    </lineage>
</organism>
<dbReference type="EMBL" id="CP003470">
    <property type="protein sequence ID" value="AGG87658.1"/>
    <property type="molecule type" value="Genomic_DNA"/>
</dbReference>
<dbReference type="RefSeq" id="WP_015446716.1">
    <property type="nucleotide sequence ID" value="NC_020541.1"/>
</dbReference>
<gene>
    <name evidence="2" type="ORF">R2APBS1_0488</name>
</gene>
<evidence type="ECO:0000313" key="3">
    <source>
        <dbReference type="Proteomes" id="UP000011859"/>
    </source>
</evidence>
<keyword evidence="3" id="KW-1185">Reference proteome</keyword>
<dbReference type="HOGENOM" id="CLU_1119469_0_0_6"/>
<dbReference type="AlphaFoldDB" id="M4NDV8"/>
<dbReference type="Proteomes" id="UP000011859">
    <property type="component" value="Chromosome"/>
</dbReference>